<dbReference type="Pfam" id="PF09867">
    <property type="entry name" value="TagF_N"/>
    <property type="match status" value="1"/>
</dbReference>
<comment type="caution">
    <text evidence="1">The sequence shown here is derived from an EMBL/GenBank/DDBJ whole genome shotgun (WGS) entry which is preliminary data.</text>
</comment>
<name>A0A843YNB1_9RHOB</name>
<keyword evidence="2" id="KW-1185">Reference proteome</keyword>
<organism evidence="1 2">
    <name type="scientific">Tritonibacter litoralis</name>
    <dbReference type="NCBI Taxonomy" id="2662264"/>
    <lineage>
        <taxon>Bacteria</taxon>
        <taxon>Pseudomonadati</taxon>
        <taxon>Pseudomonadota</taxon>
        <taxon>Alphaproteobacteria</taxon>
        <taxon>Rhodobacterales</taxon>
        <taxon>Paracoccaceae</taxon>
        <taxon>Tritonibacter</taxon>
    </lineage>
</organism>
<dbReference type="EMBL" id="WIBF01000012">
    <property type="protein sequence ID" value="MQQ10117.1"/>
    <property type="molecule type" value="Genomic_DNA"/>
</dbReference>
<gene>
    <name evidence="1" type="primary">tagF</name>
    <name evidence="1" type="ORF">GFB49_16740</name>
</gene>
<protein>
    <submittedName>
        <fullName evidence="1">Type VI secretion system-associated protein TagF</fullName>
    </submittedName>
</protein>
<dbReference type="InterPro" id="IPR038225">
    <property type="entry name" value="TagF_sf"/>
</dbReference>
<dbReference type="RefSeq" id="WP_153217096.1">
    <property type="nucleotide sequence ID" value="NZ_WIBF01000012.1"/>
</dbReference>
<dbReference type="InterPro" id="IPR017748">
    <property type="entry name" value="TagF"/>
</dbReference>
<dbReference type="AlphaFoldDB" id="A0A843YNB1"/>
<proteinExistence type="predicted"/>
<reference evidence="1 2" key="1">
    <citation type="submission" date="2019-10" db="EMBL/GenBank/DDBJ databases">
        <title>Epibacterium sp. nov., isolated from seawater.</title>
        <authorList>
            <person name="Zhang X."/>
            <person name="Li N."/>
        </authorList>
    </citation>
    <scope>NUCLEOTIDE SEQUENCE [LARGE SCALE GENOMIC DNA]</scope>
    <source>
        <strain evidence="1 2">SM1979</strain>
    </source>
</reference>
<dbReference type="NCBIfam" id="TIGR03373">
    <property type="entry name" value="VI_minor_4"/>
    <property type="match status" value="1"/>
</dbReference>
<dbReference type="Gene3D" id="3.40.1730.10">
    <property type="entry name" value="pa0076 domain"/>
    <property type="match status" value="1"/>
</dbReference>
<accession>A0A843YNB1</accession>
<evidence type="ECO:0000313" key="1">
    <source>
        <dbReference type="EMBL" id="MQQ10117.1"/>
    </source>
</evidence>
<dbReference type="Proteomes" id="UP000444174">
    <property type="component" value="Unassembled WGS sequence"/>
</dbReference>
<evidence type="ECO:0000313" key="2">
    <source>
        <dbReference type="Proteomes" id="UP000444174"/>
    </source>
</evidence>
<sequence length="227" mass="23781">MTQGFGAYGKIPAVGDFFRLSPPAGFVRVWDAWLQEVLSDGQAAYGAEFDAFYMSAPIWRFTLPRGVAGQAKMLGVLMPSVDRVGRRFPLTLMQAVATPGSAPTDHLGAEALFQQMEELALLALEDSTTLDVLSDGLAQLVPPNTPDAPPLRGAGGAIVATGIAAGDSLARVLGGQLMAQKMPDAAVWSAVLDGVPRFLASPGLPRGAVAAALFDMHAPLWREAAPL</sequence>